<evidence type="ECO:0000256" key="1">
    <source>
        <dbReference type="SAM" id="SignalP"/>
    </source>
</evidence>
<gene>
    <name evidence="2" type="ORF">GCM10007390_19450</name>
</gene>
<protein>
    <submittedName>
        <fullName evidence="2">Uncharacterized protein</fullName>
    </submittedName>
</protein>
<dbReference type="PANTHER" id="PTHR40616:SF1">
    <property type="entry name" value="LINALOOL DEHYDRATASE_ISOMERASE DOMAIN-CONTAINING PROTEIN"/>
    <property type="match status" value="1"/>
</dbReference>
<feature type="signal peptide" evidence="1">
    <location>
        <begin position="1"/>
        <end position="20"/>
    </location>
</feature>
<dbReference type="EMBL" id="BMXF01000001">
    <property type="protein sequence ID" value="GHB65458.1"/>
    <property type="molecule type" value="Genomic_DNA"/>
</dbReference>
<dbReference type="PANTHER" id="PTHR40616">
    <property type="entry name" value="LINALOOL DEHYDRATASE_ISOMERASE DOMAIN-CONTAINING PROTEIN"/>
    <property type="match status" value="1"/>
</dbReference>
<dbReference type="RefSeq" id="WP_189564102.1">
    <property type="nucleotide sequence ID" value="NZ_BMXF01000001.1"/>
</dbReference>
<proteinExistence type="predicted"/>
<dbReference type="Proteomes" id="UP000598271">
    <property type="component" value="Unassembled WGS sequence"/>
</dbReference>
<sequence>MKKYLLIFTLIGFSNIPAFAQKQELISKKYTYNTLSSYQKSLLEDVIALDFPKGSELSKTLSDHASIRNITRLAEALLFRNQAGDKENAITILRWLLKYQYQDEKSPYYGMWQTNATNDRKDQNWREFIGCDLIIIYHNYKNTLPKDVVEAIETGLVHAAKGAMKRDVTPYYSNISIMSAFMMEYVGSRFKNDALKNAGLKKARAIFNLQQSNGSFSEYNSPTYYGVTLIGIALWREMAFSEEMKTMGRSLEKALWHETAMLYNANLRNMAGPYFRAYGMDMQKYNAIIGLWMAVALDSENLAPIPGIKGGKNGEMSNLTPIFHLGLSIPKGDLAEFRSFTKPRYVSKIVPSNYTGDTLKKVTHQIEKEWMMGGLWGNLRKWDQIKTGTIHWKAADGSIGWLLVPGNAKTNVKVSQKQMGIYLADASAKAIELFVYSKQATVGDFTDKNWKLPSMDLAISTSLKRSSTEKGKPELVKQFVEDKSDYPFVVRVVYEVPANWDVEKPLLEITPKK</sequence>
<feature type="chain" id="PRO_5035260803" evidence="1">
    <location>
        <begin position="21"/>
        <end position="513"/>
    </location>
</feature>
<evidence type="ECO:0000313" key="3">
    <source>
        <dbReference type="Proteomes" id="UP000598271"/>
    </source>
</evidence>
<comment type="caution">
    <text evidence="2">The sequence shown here is derived from an EMBL/GenBank/DDBJ whole genome shotgun (WGS) entry which is preliminary data.</text>
</comment>
<name>A0A8J3D340_9BACT</name>
<keyword evidence="1" id="KW-0732">Signal</keyword>
<reference evidence="2 3" key="1">
    <citation type="journal article" date="2014" name="Int. J. Syst. Evol. Microbiol.">
        <title>Complete genome sequence of Corynebacterium casei LMG S-19264T (=DSM 44701T), isolated from a smear-ripened cheese.</title>
        <authorList>
            <consortium name="US DOE Joint Genome Institute (JGI-PGF)"/>
            <person name="Walter F."/>
            <person name="Albersmeier A."/>
            <person name="Kalinowski J."/>
            <person name="Ruckert C."/>
        </authorList>
    </citation>
    <scope>NUCLEOTIDE SEQUENCE [LARGE SCALE GENOMIC DNA]</scope>
    <source>
        <strain evidence="2 3">KCTC 12866</strain>
    </source>
</reference>
<dbReference type="AlphaFoldDB" id="A0A8J3D340"/>
<keyword evidence="3" id="KW-1185">Reference proteome</keyword>
<accession>A0A8J3D340</accession>
<evidence type="ECO:0000313" key="2">
    <source>
        <dbReference type="EMBL" id="GHB65458.1"/>
    </source>
</evidence>
<organism evidence="2 3">
    <name type="scientific">Persicitalea jodogahamensis</name>
    <dbReference type="NCBI Taxonomy" id="402147"/>
    <lineage>
        <taxon>Bacteria</taxon>
        <taxon>Pseudomonadati</taxon>
        <taxon>Bacteroidota</taxon>
        <taxon>Cytophagia</taxon>
        <taxon>Cytophagales</taxon>
        <taxon>Spirosomataceae</taxon>
        <taxon>Persicitalea</taxon>
    </lineage>
</organism>